<keyword evidence="2" id="KW-1133">Transmembrane helix</keyword>
<feature type="transmembrane region" description="Helical" evidence="2">
    <location>
        <begin position="69"/>
        <end position="98"/>
    </location>
</feature>
<organism evidence="3">
    <name type="scientific">Symploca sp. SIO1C4</name>
    <dbReference type="NCBI Taxonomy" id="2607765"/>
    <lineage>
        <taxon>Bacteria</taxon>
        <taxon>Bacillati</taxon>
        <taxon>Cyanobacteriota</taxon>
        <taxon>Cyanophyceae</taxon>
        <taxon>Coleofasciculales</taxon>
        <taxon>Coleofasciculaceae</taxon>
        <taxon>Symploca</taxon>
    </lineage>
</organism>
<protein>
    <submittedName>
        <fullName evidence="3">DUF3082 domain-containing protein</fullName>
    </submittedName>
</protein>
<dbReference type="PANTHER" id="PTHR35733">
    <property type="entry name" value="OS02G0307800 PROTEIN"/>
    <property type="match status" value="1"/>
</dbReference>
<dbReference type="AlphaFoldDB" id="A0A6B3NJT9"/>
<dbReference type="PANTHER" id="PTHR35733:SF1">
    <property type="entry name" value="OS02G0307800 PROTEIN"/>
    <property type="match status" value="1"/>
</dbReference>
<evidence type="ECO:0000256" key="1">
    <source>
        <dbReference type="SAM" id="MobiDB-lite"/>
    </source>
</evidence>
<keyword evidence="2" id="KW-0812">Transmembrane</keyword>
<dbReference type="EMBL" id="JAAHFQ010000375">
    <property type="protein sequence ID" value="NER29488.1"/>
    <property type="molecule type" value="Genomic_DNA"/>
</dbReference>
<feature type="region of interest" description="Disordered" evidence="1">
    <location>
        <begin position="1"/>
        <end position="23"/>
    </location>
</feature>
<keyword evidence="2" id="KW-0472">Membrane</keyword>
<dbReference type="InterPro" id="IPR021434">
    <property type="entry name" value="DUF3082"/>
</dbReference>
<sequence length="116" mass="12121">MTNPTPTPNPETQSEEATNKLPGPLRCLTGAMISGGLAIALYSLTSSIAQSFASKPPPASNMTVLKIAIAVRTLVVGVSTLATFIFAFVTIGLVALAIQVSFQRLTNRTQQSSDAK</sequence>
<accession>A0A6B3NJT9</accession>
<comment type="caution">
    <text evidence="3">The sequence shown here is derived from an EMBL/GenBank/DDBJ whole genome shotgun (WGS) entry which is preliminary data.</text>
</comment>
<evidence type="ECO:0000256" key="2">
    <source>
        <dbReference type="SAM" id="Phobius"/>
    </source>
</evidence>
<reference evidence="3" key="1">
    <citation type="submission" date="2019-11" db="EMBL/GenBank/DDBJ databases">
        <title>Genomic insights into an expanded diversity of filamentous marine cyanobacteria reveals the extraordinary biosynthetic potential of Moorea and Okeania.</title>
        <authorList>
            <person name="Ferreira Leao T."/>
            <person name="Wang M."/>
            <person name="Moss N."/>
            <person name="Da Silva R."/>
            <person name="Sanders J."/>
            <person name="Nurk S."/>
            <person name="Gurevich A."/>
            <person name="Humphrey G."/>
            <person name="Reher R."/>
            <person name="Zhu Q."/>
            <person name="Belda-Ferre P."/>
            <person name="Glukhov E."/>
            <person name="Rex R."/>
            <person name="Dorrestein P.C."/>
            <person name="Knight R."/>
            <person name="Pevzner P."/>
            <person name="Gerwick W.H."/>
            <person name="Gerwick L."/>
        </authorList>
    </citation>
    <scope>NUCLEOTIDE SEQUENCE</scope>
    <source>
        <strain evidence="3">SIO1C4</strain>
    </source>
</reference>
<dbReference type="Pfam" id="PF11282">
    <property type="entry name" value="DUF3082"/>
    <property type="match status" value="1"/>
</dbReference>
<name>A0A6B3NJT9_9CYAN</name>
<proteinExistence type="predicted"/>
<gene>
    <name evidence="3" type="ORF">F6J89_18145</name>
</gene>
<feature type="transmembrane region" description="Helical" evidence="2">
    <location>
        <begin position="27"/>
        <end position="49"/>
    </location>
</feature>
<evidence type="ECO:0000313" key="3">
    <source>
        <dbReference type="EMBL" id="NER29488.1"/>
    </source>
</evidence>